<evidence type="ECO:0000256" key="5">
    <source>
        <dbReference type="ARBA" id="ARBA00047942"/>
    </source>
</evidence>
<dbReference type="PRINTS" id="PR00507">
    <property type="entry name" value="N12N6MTFRASE"/>
</dbReference>
<keyword evidence="6" id="KW-0175">Coiled coil</keyword>
<keyword evidence="2" id="KW-0489">Methyltransferase</keyword>
<dbReference type="GO" id="GO:0032259">
    <property type="term" value="P:methylation"/>
    <property type="evidence" value="ECO:0007669"/>
    <property type="project" value="UniProtKB-KW"/>
</dbReference>
<evidence type="ECO:0000259" key="7">
    <source>
        <dbReference type="Pfam" id="PF07669"/>
    </source>
</evidence>
<dbReference type="InterPro" id="IPR029063">
    <property type="entry name" value="SAM-dependent_MTases_sf"/>
</dbReference>
<dbReference type="Proteomes" id="UP000664385">
    <property type="component" value="Unassembled WGS sequence"/>
</dbReference>
<dbReference type="InterPro" id="IPR011639">
    <property type="entry name" value="MethylTrfase_TaqI-like_dom"/>
</dbReference>
<evidence type="ECO:0000313" key="10">
    <source>
        <dbReference type="Proteomes" id="UP000664385"/>
    </source>
</evidence>
<evidence type="ECO:0000256" key="3">
    <source>
        <dbReference type="ARBA" id="ARBA00022679"/>
    </source>
</evidence>
<dbReference type="SUPFAM" id="SSF53335">
    <property type="entry name" value="S-adenosyl-L-methionine-dependent methyltransferases"/>
    <property type="match status" value="1"/>
</dbReference>
<dbReference type="EC" id="2.1.1.72" evidence="1"/>
<dbReference type="RefSeq" id="WP_206824855.1">
    <property type="nucleotide sequence ID" value="NZ_JAEMWU010000004.1"/>
</dbReference>
<comment type="catalytic activity">
    <reaction evidence="5">
        <text>a 2'-deoxyadenosine in DNA + S-adenosyl-L-methionine = an N(6)-methyl-2'-deoxyadenosine in DNA + S-adenosyl-L-homocysteine + H(+)</text>
        <dbReference type="Rhea" id="RHEA:15197"/>
        <dbReference type="Rhea" id="RHEA-COMP:12418"/>
        <dbReference type="Rhea" id="RHEA-COMP:12419"/>
        <dbReference type="ChEBI" id="CHEBI:15378"/>
        <dbReference type="ChEBI" id="CHEBI:57856"/>
        <dbReference type="ChEBI" id="CHEBI:59789"/>
        <dbReference type="ChEBI" id="CHEBI:90615"/>
        <dbReference type="ChEBI" id="CHEBI:90616"/>
        <dbReference type="EC" id="2.1.1.72"/>
    </reaction>
</comment>
<dbReference type="InterPro" id="IPR002052">
    <property type="entry name" value="DNA_methylase_N6_adenine_CS"/>
</dbReference>
<dbReference type="Pfam" id="PF22654">
    <property type="entry name" value="DUF7008"/>
    <property type="match status" value="1"/>
</dbReference>
<dbReference type="PANTHER" id="PTHR33841">
    <property type="entry name" value="DNA METHYLTRANSFERASE YEEA-RELATED"/>
    <property type="match status" value="1"/>
</dbReference>
<feature type="domain" description="Type II methyltransferase M.TaqI-like" evidence="7">
    <location>
        <begin position="281"/>
        <end position="442"/>
    </location>
</feature>
<evidence type="ECO:0000256" key="2">
    <source>
        <dbReference type="ARBA" id="ARBA00022603"/>
    </source>
</evidence>
<name>A0A939DY49_9MICO</name>
<dbReference type="Pfam" id="PF07669">
    <property type="entry name" value="Eco57I"/>
    <property type="match status" value="1"/>
</dbReference>
<dbReference type="EMBL" id="JAEMWU010000004">
    <property type="protein sequence ID" value="MBN8207046.1"/>
    <property type="molecule type" value="Genomic_DNA"/>
</dbReference>
<evidence type="ECO:0000256" key="6">
    <source>
        <dbReference type="SAM" id="Coils"/>
    </source>
</evidence>
<keyword evidence="4" id="KW-0949">S-adenosyl-L-methionine</keyword>
<feature type="coiled-coil region" evidence="6">
    <location>
        <begin position="1"/>
        <end position="28"/>
    </location>
</feature>
<dbReference type="InterPro" id="IPR050953">
    <property type="entry name" value="N4_N6_ade-DNA_methylase"/>
</dbReference>
<keyword evidence="3" id="KW-0808">Transferase</keyword>
<dbReference type="GO" id="GO:0006304">
    <property type="term" value="P:DNA modification"/>
    <property type="evidence" value="ECO:0007669"/>
    <property type="project" value="InterPro"/>
</dbReference>
<dbReference type="GO" id="GO:0009007">
    <property type="term" value="F:site-specific DNA-methyltransferase (adenine-specific) activity"/>
    <property type="evidence" value="ECO:0007669"/>
    <property type="project" value="UniProtKB-EC"/>
</dbReference>
<dbReference type="PANTHER" id="PTHR33841:SF1">
    <property type="entry name" value="DNA METHYLTRANSFERASE A"/>
    <property type="match status" value="1"/>
</dbReference>
<dbReference type="NCBIfam" id="NF033451">
    <property type="entry name" value="BREX_2_MTaseX"/>
    <property type="match status" value="1"/>
</dbReference>
<organism evidence="9 10">
    <name type="scientific">Microbacterium esteraromaticum</name>
    <dbReference type="NCBI Taxonomy" id="57043"/>
    <lineage>
        <taxon>Bacteria</taxon>
        <taxon>Bacillati</taxon>
        <taxon>Actinomycetota</taxon>
        <taxon>Actinomycetes</taxon>
        <taxon>Micrococcales</taxon>
        <taxon>Microbacteriaceae</taxon>
        <taxon>Microbacterium</taxon>
    </lineage>
</organism>
<accession>A0A939DY49</accession>
<feature type="domain" description="DUF7008" evidence="8">
    <location>
        <begin position="829"/>
        <end position="1193"/>
    </location>
</feature>
<evidence type="ECO:0000259" key="8">
    <source>
        <dbReference type="Pfam" id="PF22654"/>
    </source>
</evidence>
<dbReference type="GO" id="GO:0003676">
    <property type="term" value="F:nucleic acid binding"/>
    <property type="evidence" value="ECO:0007669"/>
    <property type="project" value="InterPro"/>
</dbReference>
<evidence type="ECO:0000313" key="9">
    <source>
        <dbReference type="EMBL" id="MBN8207046.1"/>
    </source>
</evidence>
<reference evidence="9" key="1">
    <citation type="submission" date="2020-12" db="EMBL/GenBank/DDBJ databases">
        <title>PHA producing bacteria isolated from mangrove.</title>
        <authorList>
            <person name="Zheng W."/>
            <person name="Yu S."/>
            <person name="Huang Y."/>
        </authorList>
    </citation>
    <scope>NUCLEOTIDE SEQUENCE</scope>
    <source>
        <strain evidence="9">GN8-5</strain>
    </source>
</reference>
<dbReference type="Gene3D" id="3.40.50.150">
    <property type="entry name" value="Vaccinia Virus protein VP39"/>
    <property type="match status" value="1"/>
</dbReference>
<dbReference type="AlphaFoldDB" id="A0A939DY49"/>
<sequence>MTDSAQLLIDLKRELKALEADLRVRAEDASSSWGASLREEYQQAHEHERTGRDWIGWRDGEVAQAGVAWIIACVFIRFCEDNGLLLGARKNGRVVAQPWIAAPGDGLERAVENEAAFYAAAPTETSRGWLQQAFGALADLPAGGPLVDREHSAVWHAEISAEAADGLLTFFRRTTPDGRLVHDFRDPDLGTRFLGDLYQDLSDYAKKTYALLQTPIFVEQFILDQTLTPAIKEFGLTDLKVIDPACGSGHFLLGAFERLITEWRAKAPGLDGGELANRALNSVYGVDLNPFAIAISRFRLTVAAIKAAGISTITSAPAFTYHLAIGDSLLGGQSVATQLDLGDGEYFEYQSEDLREYAGILTPRQYHVVVANPPYIQPPDAKLRDAYRARYETCHGKYALSVPFMELLFRLAKPKDVASGAGYVGQITSNSFMKREFGKKLIEKYLSGEYTGLSPDFVELTHIIDTSGAYIPGHGTPTVILMGRPRKPLTDVVRAVLGVRGEPGQPKDPANGLVWRDIIDHVDQPGYDGTYVTVADMPRETYAKFPWSLSGGGAGELKERLEALGAVKLSSVPFRIGVFGIQGADDAFMVTPDEARRRAEPAAFRPLVVGDVIRDWTITSADPTFFPYDGLHDLQPIEAFPKQARSMWPLRTELGNRATFTRGTYFSDGRPWYEWHQLPQDQGASPLSITFAFVATHNHFVLDRGGKVFKQSAPVIKLPEGATEDDHYDLLGVLNSSTACFWLKQVSQNKGNGGIGGGIGDEAWEPRYEFTSTKLQDFPLPNERARNLARLIDETAQSRAAVSPSAALQTSMNLAQARATGVDLGRKLVALQEELDWRMYCAYGLADSDLLAPADAELPLIDPAERAFEIRLARDVEAGRVVTSWFARHKRAPLTDLSASWPAWYTELVDRRLAAIDANRSLRMLEQPEYKRRWNTPSWDDQLADAVHTALLDRLEAPELWRDASGRPLARTAAQVADALRRDERVRELLGIRTGSHDYDMTVEIGKLLAPEAVPGFAPLRYKPAGIEKFRAWQRTWEQQRAEDRGERVDVDVPPKYKPTDFLKNTYWSARGKLDVPKERFVSFPGAQLPDDSTDVYGWAGWDHAERGQAIARLANDLMRAGADDQQLIPLIGALLELQPWLDQWHEEVDARAGVSPASAISGATSALLQRLGIGADTVNAWRPAPATRGRKKA</sequence>
<comment type="caution">
    <text evidence="9">The sequence shown here is derived from an EMBL/GenBank/DDBJ whole genome shotgun (WGS) entry which is preliminary data.</text>
</comment>
<dbReference type="PROSITE" id="PS00092">
    <property type="entry name" value="N6_MTASE"/>
    <property type="match status" value="1"/>
</dbReference>
<proteinExistence type="predicted"/>
<dbReference type="InterPro" id="IPR054277">
    <property type="entry name" value="DUF7008"/>
</dbReference>
<protein>
    <recommendedName>
        <fullName evidence="1">site-specific DNA-methyltransferase (adenine-specific)</fullName>
        <ecNumber evidence="1">2.1.1.72</ecNumber>
    </recommendedName>
</protein>
<gene>
    <name evidence="9" type="primary">pglX</name>
    <name evidence="9" type="ORF">JF543_13915</name>
</gene>
<evidence type="ECO:0000256" key="1">
    <source>
        <dbReference type="ARBA" id="ARBA00011900"/>
    </source>
</evidence>
<evidence type="ECO:0000256" key="4">
    <source>
        <dbReference type="ARBA" id="ARBA00022691"/>
    </source>
</evidence>